<dbReference type="InterPro" id="IPR000182">
    <property type="entry name" value="GNAT_dom"/>
</dbReference>
<sequence length="184" mass="21306">MIIIKEITPETKADLQLKNEPFEIRGRMLVTRTSAEWQHEVTLFEEKMQMTFPDEAYDFDAVVADGFALGAYDYDSGKCVGLAIMKNDWFKYMYLTDLKVNQAYRKQGVAYQLIEAALYMAQERGYAGIFTIGQDNNVNACEFYLRSGFEIGGYNTRGYRHTVQEDKADIYFYWDAPKSSNSYQ</sequence>
<keyword evidence="2" id="KW-0808">Transferase</keyword>
<dbReference type="GeneID" id="94552995"/>
<evidence type="ECO:0000259" key="1">
    <source>
        <dbReference type="PROSITE" id="PS51186"/>
    </source>
</evidence>
<name>A0A6G7WHN6_9LACT</name>
<organism evidence="2 3">
    <name type="scientific">Jeotgalibaca porci</name>
    <dbReference type="NCBI Taxonomy" id="1868793"/>
    <lineage>
        <taxon>Bacteria</taxon>
        <taxon>Bacillati</taxon>
        <taxon>Bacillota</taxon>
        <taxon>Bacilli</taxon>
        <taxon>Lactobacillales</taxon>
        <taxon>Carnobacteriaceae</taxon>
        <taxon>Jeotgalibaca</taxon>
    </lineage>
</organism>
<dbReference type="KEGG" id="jpo:G7058_06845"/>
<gene>
    <name evidence="2" type="ORF">G7058_06845</name>
</gene>
<feature type="domain" description="N-acetyltransferase" evidence="1">
    <location>
        <begin position="29"/>
        <end position="177"/>
    </location>
</feature>
<dbReference type="GO" id="GO:0016747">
    <property type="term" value="F:acyltransferase activity, transferring groups other than amino-acyl groups"/>
    <property type="evidence" value="ECO:0007669"/>
    <property type="project" value="InterPro"/>
</dbReference>
<dbReference type="CDD" id="cd04301">
    <property type="entry name" value="NAT_SF"/>
    <property type="match status" value="1"/>
</dbReference>
<dbReference type="InterPro" id="IPR016181">
    <property type="entry name" value="Acyl_CoA_acyltransferase"/>
</dbReference>
<accession>A0A6G7WHN6</accession>
<evidence type="ECO:0000313" key="3">
    <source>
        <dbReference type="Proteomes" id="UP000501830"/>
    </source>
</evidence>
<dbReference type="Proteomes" id="UP000501830">
    <property type="component" value="Chromosome"/>
</dbReference>
<proteinExistence type="predicted"/>
<dbReference type="AlphaFoldDB" id="A0A6G7WHN6"/>
<dbReference type="Pfam" id="PF00583">
    <property type="entry name" value="Acetyltransf_1"/>
    <property type="match status" value="1"/>
</dbReference>
<reference evidence="2 3" key="1">
    <citation type="journal article" date="2017" name="Int. J. Syst. Evol. Microbiol.">
        <title>Jeotgalibaca porci sp. nov. and Jeotgalibaca arthritidis sp. nov., isolated from pigs, and emended description of the genus Jeotgalibaca.</title>
        <authorList>
            <person name="Zamora L."/>
            <person name="Perez-Sancho M."/>
            <person name="Dominguez L."/>
            <person name="Fernandez-Garayzabal J.F."/>
            <person name="Vela A.I."/>
        </authorList>
    </citation>
    <scope>NUCLEOTIDE SEQUENCE [LARGE SCALE GENOMIC DNA]</scope>
    <source>
        <strain evidence="2 3">CCUG 69148</strain>
    </source>
</reference>
<evidence type="ECO:0000313" key="2">
    <source>
        <dbReference type="EMBL" id="QIK51763.1"/>
    </source>
</evidence>
<dbReference type="RefSeq" id="WP_166062821.1">
    <property type="nucleotide sequence ID" value="NZ_CP049889.1"/>
</dbReference>
<keyword evidence="3" id="KW-1185">Reference proteome</keyword>
<dbReference type="Gene3D" id="3.40.630.30">
    <property type="match status" value="1"/>
</dbReference>
<protein>
    <submittedName>
        <fullName evidence="2">GNAT family N-acetyltransferase</fullName>
    </submittedName>
</protein>
<dbReference type="PROSITE" id="PS51186">
    <property type="entry name" value="GNAT"/>
    <property type="match status" value="1"/>
</dbReference>
<dbReference type="EMBL" id="CP049889">
    <property type="protein sequence ID" value="QIK51763.1"/>
    <property type="molecule type" value="Genomic_DNA"/>
</dbReference>
<dbReference type="SUPFAM" id="SSF55729">
    <property type="entry name" value="Acyl-CoA N-acyltransferases (Nat)"/>
    <property type="match status" value="1"/>
</dbReference>